<dbReference type="Pfam" id="PF00535">
    <property type="entry name" value="Glycos_transf_2"/>
    <property type="match status" value="1"/>
</dbReference>
<reference evidence="3 4" key="1">
    <citation type="submission" date="2021-01" db="EMBL/GenBank/DDBJ databases">
        <title>Whole genome shotgun sequence of Actinoplanes humidus NBRC 14915.</title>
        <authorList>
            <person name="Komaki H."/>
            <person name="Tamura T."/>
        </authorList>
    </citation>
    <scope>NUCLEOTIDE SEQUENCE [LARGE SCALE GENOMIC DNA]</scope>
    <source>
        <strain evidence="3 4">NBRC 14915</strain>
    </source>
</reference>
<evidence type="ECO:0000259" key="2">
    <source>
        <dbReference type="PROSITE" id="PS50042"/>
    </source>
</evidence>
<proteinExistence type="predicted"/>
<keyword evidence="1" id="KW-0812">Transmembrane</keyword>
<dbReference type="Proteomes" id="UP000603200">
    <property type="component" value="Unassembled WGS sequence"/>
</dbReference>
<dbReference type="Gene3D" id="3.90.550.10">
    <property type="entry name" value="Spore Coat Polysaccharide Biosynthesis Protein SpsA, Chain A"/>
    <property type="match status" value="1"/>
</dbReference>
<dbReference type="PROSITE" id="PS50042">
    <property type="entry name" value="CNMP_BINDING_3"/>
    <property type="match status" value="1"/>
</dbReference>
<feature type="transmembrane region" description="Helical" evidence="1">
    <location>
        <begin position="20"/>
        <end position="39"/>
    </location>
</feature>
<gene>
    <name evidence="3" type="ORF">Ahu01nite_057060</name>
</gene>
<dbReference type="InterPro" id="IPR029044">
    <property type="entry name" value="Nucleotide-diphossugar_trans"/>
</dbReference>
<dbReference type="SUPFAM" id="SSF53448">
    <property type="entry name" value="Nucleotide-diphospho-sugar transferases"/>
    <property type="match status" value="1"/>
</dbReference>
<dbReference type="InterPro" id="IPR001173">
    <property type="entry name" value="Glyco_trans_2-like"/>
</dbReference>
<feature type="domain" description="Cyclic nucleotide-binding" evidence="2">
    <location>
        <begin position="95"/>
        <end position="177"/>
    </location>
</feature>
<evidence type="ECO:0000256" key="1">
    <source>
        <dbReference type="SAM" id="Phobius"/>
    </source>
</evidence>
<dbReference type="InterPro" id="IPR000595">
    <property type="entry name" value="cNMP-bd_dom"/>
</dbReference>
<comment type="caution">
    <text evidence="3">The sequence shown here is derived from an EMBL/GenBank/DDBJ whole genome shotgun (WGS) entry which is preliminary data.</text>
</comment>
<protein>
    <recommendedName>
        <fullName evidence="2">Cyclic nucleotide-binding domain-containing protein</fullName>
    </recommendedName>
</protein>
<accession>A0ABQ3ZVK6</accession>
<organism evidence="3 4">
    <name type="scientific">Winogradskya humida</name>
    <dbReference type="NCBI Taxonomy" id="113566"/>
    <lineage>
        <taxon>Bacteria</taxon>
        <taxon>Bacillati</taxon>
        <taxon>Actinomycetota</taxon>
        <taxon>Actinomycetes</taxon>
        <taxon>Micromonosporales</taxon>
        <taxon>Micromonosporaceae</taxon>
        <taxon>Winogradskya</taxon>
    </lineage>
</organism>
<keyword evidence="1" id="KW-1133">Transmembrane helix</keyword>
<keyword evidence="4" id="KW-1185">Reference proteome</keyword>
<evidence type="ECO:0000313" key="4">
    <source>
        <dbReference type="Proteomes" id="UP000603200"/>
    </source>
</evidence>
<evidence type="ECO:0000313" key="3">
    <source>
        <dbReference type="EMBL" id="GIE22604.1"/>
    </source>
</evidence>
<name>A0ABQ3ZVK6_9ACTN</name>
<keyword evidence="1" id="KW-0472">Membrane</keyword>
<dbReference type="EMBL" id="BOMN01000081">
    <property type="protein sequence ID" value="GIE22604.1"/>
    <property type="molecule type" value="Genomic_DNA"/>
</dbReference>
<sequence>MDLELILPVRNGEDGVREQLAAATTWLLALGVAAGVAVVDRGSSDRTVEAVDEFAAQTLVPVRILGCSASGWGAAALRGVRTSRARFVVFTETPDLADRIRELDHAVRVLDSGQHIVCLGPAGRRLTVLQRGVAELLFSDELPDDAGFVPRLRDIPRYAGIRMAAHGSSRATAVDATLVRSR</sequence>